<keyword evidence="10" id="KW-1185">Reference proteome</keyword>
<reference evidence="9 10" key="1">
    <citation type="submission" date="2022-12" db="EMBL/GenBank/DDBJ databases">
        <title>Chromosome-level genome assembly of true bugs.</title>
        <authorList>
            <person name="Ma L."/>
            <person name="Li H."/>
        </authorList>
    </citation>
    <scope>NUCLEOTIDE SEQUENCE [LARGE SCALE GENOMIC DNA]</scope>
    <source>
        <strain evidence="9">Lab_2022b</strain>
    </source>
</reference>
<keyword evidence="3" id="KW-0970">Cilium biogenesis/degradation</keyword>
<keyword evidence="6" id="KW-0966">Cell projection</keyword>
<comment type="subcellular location">
    <subcellularLocation>
        <location evidence="1">Cell projection</location>
        <location evidence="1">Cilium</location>
    </subcellularLocation>
</comment>
<dbReference type="GO" id="GO:0030992">
    <property type="term" value="C:intraciliary transport particle B"/>
    <property type="evidence" value="ECO:0007669"/>
    <property type="project" value="TreeGrafter"/>
</dbReference>
<dbReference type="Proteomes" id="UP001461498">
    <property type="component" value="Unassembled WGS sequence"/>
</dbReference>
<evidence type="ECO:0000256" key="1">
    <source>
        <dbReference type="ARBA" id="ARBA00004138"/>
    </source>
</evidence>
<evidence type="ECO:0000256" key="5">
    <source>
        <dbReference type="ARBA" id="ARBA00023069"/>
    </source>
</evidence>
<evidence type="ECO:0000313" key="9">
    <source>
        <dbReference type="EMBL" id="KAK9508796.1"/>
    </source>
</evidence>
<dbReference type="EMBL" id="JAPXFL010000003">
    <property type="protein sequence ID" value="KAK9508796.1"/>
    <property type="molecule type" value="Genomic_DNA"/>
</dbReference>
<sequence length="403" mass="46032">MSYRDLRNFTEIMRTLGFNRLISMENFRVPNFTLIADILIWLVKRFDPDADIHDSYSTEEDRIFLIRTAAEFMALKANIMFNTKRLYQADGYAVKELLKIATLLYDALQANISSESQWIPSNTIDISSHIQDLKLSRDLASQVTNKGASIFDLLGKEVELRDVRNSSISTLVEMNLVESALKEALTFTKNSITNTKSLIENVSATESSLDIKIEKKQAELERNQKRLQTLKKVRPAFLEEFEKLESELQSLYQDYITRTRCISYLEQQQEEASLIEQERVKQRQRETKKMVEEMQQEDARNLIEGDMLSLEIGNGNLNQESNKTQNVTRRLRTATAAKARLTTGKKRVFGSMNVGEDDSNSLDSDSDLLLDDDGDNSDLFGSGDDIEGLPLESNRSDPTDDDF</sequence>
<dbReference type="AlphaFoldDB" id="A0AAW1DDK2"/>
<name>A0AAW1DDK2_9HEMI</name>
<dbReference type="PANTHER" id="PTHR21547:SF0">
    <property type="entry name" value="CLUSTERIN-ASSOCIATED PROTEIN 1"/>
    <property type="match status" value="1"/>
</dbReference>
<gene>
    <name evidence="9" type="ORF">O3M35_006266</name>
</gene>
<protein>
    <recommendedName>
        <fullName evidence="11">Clusterin-associated protein 1</fullName>
    </recommendedName>
</protein>
<dbReference type="InterPro" id="IPR019366">
    <property type="entry name" value="Clusterin-associated_protein-1"/>
</dbReference>
<comment type="caution">
    <text evidence="9">The sequence shown here is derived from an EMBL/GenBank/DDBJ whole genome shotgun (WGS) entry which is preliminary data.</text>
</comment>
<feature type="compositionally biased region" description="Acidic residues" evidence="8">
    <location>
        <begin position="355"/>
        <end position="376"/>
    </location>
</feature>
<dbReference type="PANTHER" id="PTHR21547">
    <property type="entry name" value="CLUSTERIN ASSOCIATED PROTEIN 1"/>
    <property type="match status" value="1"/>
</dbReference>
<proteinExistence type="inferred from homology"/>
<dbReference type="GO" id="GO:0005929">
    <property type="term" value="C:cilium"/>
    <property type="evidence" value="ECO:0007669"/>
    <property type="project" value="UniProtKB-SubCell"/>
</dbReference>
<evidence type="ECO:0000256" key="7">
    <source>
        <dbReference type="SAM" id="Coils"/>
    </source>
</evidence>
<dbReference type="GO" id="GO:0005815">
    <property type="term" value="C:microtubule organizing center"/>
    <property type="evidence" value="ECO:0007669"/>
    <property type="project" value="TreeGrafter"/>
</dbReference>
<dbReference type="Pfam" id="PF10234">
    <property type="entry name" value="Cluap1"/>
    <property type="match status" value="1"/>
</dbReference>
<evidence type="ECO:0000256" key="3">
    <source>
        <dbReference type="ARBA" id="ARBA00022794"/>
    </source>
</evidence>
<evidence type="ECO:0000256" key="8">
    <source>
        <dbReference type="SAM" id="MobiDB-lite"/>
    </source>
</evidence>
<evidence type="ECO:0000313" key="10">
    <source>
        <dbReference type="Proteomes" id="UP001461498"/>
    </source>
</evidence>
<accession>A0AAW1DDK2</accession>
<evidence type="ECO:0000256" key="4">
    <source>
        <dbReference type="ARBA" id="ARBA00023054"/>
    </source>
</evidence>
<feature type="compositionally biased region" description="Basic and acidic residues" evidence="8">
    <location>
        <begin position="394"/>
        <end position="403"/>
    </location>
</feature>
<evidence type="ECO:0008006" key="11">
    <source>
        <dbReference type="Google" id="ProtNLM"/>
    </source>
</evidence>
<feature type="region of interest" description="Disordered" evidence="8">
    <location>
        <begin position="348"/>
        <end position="403"/>
    </location>
</feature>
<keyword evidence="5" id="KW-0969">Cilium</keyword>
<organism evidence="9 10">
    <name type="scientific">Rhynocoris fuscipes</name>
    <dbReference type="NCBI Taxonomy" id="488301"/>
    <lineage>
        <taxon>Eukaryota</taxon>
        <taxon>Metazoa</taxon>
        <taxon>Ecdysozoa</taxon>
        <taxon>Arthropoda</taxon>
        <taxon>Hexapoda</taxon>
        <taxon>Insecta</taxon>
        <taxon>Pterygota</taxon>
        <taxon>Neoptera</taxon>
        <taxon>Paraneoptera</taxon>
        <taxon>Hemiptera</taxon>
        <taxon>Heteroptera</taxon>
        <taxon>Panheteroptera</taxon>
        <taxon>Cimicomorpha</taxon>
        <taxon>Reduviidae</taxon>
        <taxon>Harpactorinae</taxon>
        <taxon>Harpactorini</taxon>
        <taxon>Rhynocoris</taxon>
    </lineage>
</organism>
<evidence type="ECO:0000256" key="6">
    <source>
        <dbReference type="ARBA" id="ARBA00023273"/>
    </source>
</evidence>
<keyword evidence="4 7" id="KW-0175">Coiled coil</keyword>
<evidence type="ECO:0000256" key="2">
    <source>
        <dbReference type="ARBA" id="ARBA00008340"/>
    </source>
</evidence>
<feature type="coiled-coil region" evidence="7">
    <location>
        <begin position="265"/>
        <end position="297"/>
    </location>
</feature>
<comment type="similarity">
    <text evidence="2">Belongs to the CLUAP1 family.</text>
</comment>
<dbReference type="GO" id="GO:0060271">
    <property type="term" value="P:cilium assembly"/>
    <property type="evidence" value="ECO:0007669"/>
    <property type="project" value="TreeGrafter"/>
</dbReference>